<dbReference type="Proteomes" id="UP000014634">
    <property type="component" value="Unassembled WGS sequence"/>
</dbReference>
<comment type="catalytic activity">
    <reaction evidence="8">
        <text>ATP + H2O + 4 H(+)(in) = ADP + phosphate + 5 H(+)(out)</text>
        <dbReference type="Rhea" id="RHEA:57720"/>
        <dbReference type="ChEBI" id="CHEBI:15377"/>
        <dbReference type="ChEBI" id="CHEBI:15378"/>
        <dbReference type="ChEBI" id="CHEBI:30616"/>
        <dbReference type="ChEBI" id="CHEBI:43474"/>
        <dbReference type="ChEBI" id="CHEBI:456216"/>
        <dbReference type="EC" id="7.1.2.2"/>
    </reaction>
</comment>
<dbReference type="RefSeq" id="WP_016522222.1">
    <property type="nucleotide sequence ID" value="NZ_KE332517.1"/>
</dbReference>
<dbReference type="CDD" id="cd01134">
    <property type="entry name" value="V_A-ATPase_A"/>
    <property type="match status" value="1"/>
</dbReference>
<dbReference type="SUPFAM" id="SSF52540">
    <property type="entry name" value="P-loop containing nucleoside triphosphate hydrolases"/>
    <property type="match status" value="1"/>
</dbReference>
<keyword evidence="2 8" id="KW-0813">Transport</keyword>
<dbReference type="InterPro" id="IPR004100">
    <property type="entry name" value="ATPase_F1/V1/A1_a/bsu_N"/>
</dbReference>
<evidence type="ECO:0000259" key="12">
    <source>
        <dbReference type="Pfam" id="PF22919"/>
    </source>
</evidence>
<dbReference type="GO" id="GO:0005524">
    <property type="term" value="F:ATP binding"/>
    <property type="evidence" value="ECO:0007669"/>
    <property type="project" value="UniProtKB-UniRule"/>
</dbReference>
<dbReference type="GO" id="GO:0042777">
    <property type="term" value="P:proton motive force-driven plasma membrane ATP synthesis"/>
    <property type="evidence" value="ECO:0007669"/>
    <property type="project" value="UniProtKB-UniRule"/>
</dbReference>
<evidence type="ECO:0000259" key="10">
    <source>
        <dbReference type="Pfam" id="PF02874"/>
    </source>
</evidence>
<dbReference type="Gene3D" id="2.40.30.20">
    <property type="match status" value="1"/>
</dbReference>
<reference evidence="13 14" key="1">
    <citation type="submission" date="2013-04" db="EMBL/GenBank/DDBJ databases">
        <title>The Genome Sequence of Treponema medium ATCC 700293.</title>
        <authorList>
            <consortium name="The Broad Institute Genomics Platform"/>
            <person name="Earl A."/>
            <person name="Ward D."/>
            <person name="Feldgarden M."/>
            <person name="Gevers D."/>
            <person name="Leonetti C."/>
            <person name="Blanton J.M."/>
            <person name="Dewhirst F.E."/>
            <person name="Izard J."/>
            <person name="Walker B."/>
            <person name="Young S."/>
            <person name="Zeng Q."/>
            <person name="Gargeya S."/>
            <person name="Fitzgerald M."/>
            <person name="Haas B."/>
            <person name="Abouelleil A."/>
            <person name="Allen A.W."/>
            <person name="Alvarado L."/>
            <person name="Arachchi H.M."/>
            <person name="Berlin A.M."/>
            <person name="Chapman S.B."/>
            <person name="Gainer-Dewar J."/>
            <person name="Goldberg J."/>
            <person name="Griggs A."/>
            <person name="Gujja S."/>
            <person name="Hansen M."/>
            <person name="Howarth C."/>
            <person name="Imamovic A."/>
            <person name="Ireland A."/>
            <person name="Larimer J."/>
            <person name="McCowan C."/>
            <person name="Murphy C."/>
            <person name="Pearson M."/>
            <person name="Poon T.W."/>
            <person name="Priest M."/>
            <person name="Roberts A."/>
            <person name="Saif S."/>
            <person name="Shea T."/>
            <person name="Sisk P."/>
            <person name="Sykes S."/>
            <person name="Wortman J."/>
            <person name="Nusbaum C."/>
            <person name="Birren B."/>
        </authorList>
    </citation>
    <scope>NUCLEOTIDE SEQUENCE [LARGE SCALE GENOMIC DNA]</scope>
    <source>
        <strain evidence="13 14">ATCC 700293</strain>
    </source>
</reference>
<comment type="caution">
    <text evidence="13">The sequence shown here is derived from an EMBL/GenBank/DDBJ whole genome shotgun (WGS) entry which is preliminary data.</text>
</comment>
<feature type="domain" description="ATP synthase A/B type C-terminal" evidence="12">
    <location>
        <begin position="457"/>
        <end position="518"/>
    </location>
</feature>
<evidence type="ECO:0000259" key="9">
    <source>
        <dbReference type="Pfam" id="PF00006"/>
    </source>
</evidence>
<dbReference type="NCBIfam" id="NF003220">
    <property type="entry name" value="PRK04192.1"/>
    <property type="match status" value="1"/>
</dbReference>
<dbReference type="InterPro" id="IPR027417">
    <property type="entry name" value="P-loop_NTPase"/>
</dbReference>
<dbReference type="InterPro" id="IPR023366">
    <property type="entry name" value="ATP_synth_asu-like_sf"/>
</dbReference>
<evidence type="ECO:0000256" key="8">
    <source>
        <dbReference type="HAMAP-Rule" id="MF_00309"/>
    </source>
</evidence>
<feature type="domain" description="ATPase F1/V1/A1 complex alpha/beta subunit nucleotide-binding" evidence="9">
    <location>
        <begin position="220"/>
        <end position="440"/>
    </location>
</feature>
<dbReference type="GO" id="GO:0046933">
    <property type="term" value="F:proton-transporting ATP synthase activity, rotational mechanism"/>
    <property type="evidence" value="ECO:0007669"/>
    <property type="project" value="UniProtKB-UniRule"/>
</dbReference>
<dbReference type="InterPro" id="IPR022878">
    <property type="entry name" value="V-ATPase_asu"/>
</dbReference>
<organism evidence="13 14">
    <name type="scientific">Treponema medium ATCC 700293</name>
    <dbReference type="NCBI Taxonomy" id="1125700"/>
    <lineage>
        <taxon>Bacteria</taxon>
        <taxon>Pseudomonadati</taxon>
        <taxon>Spirochaetota</taxon>
        <taxon>Spirochaetia</taxon>
        <taxon>Spirochaetales</taxon>
        <taxon>Treponemataceae</taxon>
        <taxon>Treponema</taxon>
    </lineage>
</organism>
<dbReference type="EMBL" id="ATFE01000003">
    <property type="protein sequence ID" value="EPF29522.1"/>
    <property type="molecule type" value="Genomic_DNA"/>
</dbReference>
<dbReference type="Gene3D" id="3.40.50.300">
    <property type="entry name" value="P-loop containing nucleotide triphosphate hydrolases"/>
    <property type="match status" value="1"/>
</dbReference>
<dbReference type="Pfam" id="PF00006">
    <property type="entry name" value="ATP-synt_ab"/>
    <property type="match status" value="1"/>
</dbReference>
<dbReference type="Pfam" id="PF16886">
    <property type="entry name" value="ATP-synt_ab_Xtn"/>
    <property type="match status" value="1"/>
</dbReference>
<dbReference type="EC" id="7.1.2.2" evidence="8"/>
<evidence type="ECO:0000313" key="14">
    <source>
        <dbReference type="Proteomes" id="UP000014634"/>
    </source>
</evidence>
<evidence type="ECO:0000256" key="2">
    <source>
        <dbReference type="ARBA" id="ARBA00022448"/>
    </source>
</evidence>
<dbReference type="Pfam" id="PF02874">
    <property type="entry name" value="ATP-synt_ab_N"/>
    <property type="match status" value="1"/>
</dbReference>
<evidence type="ECO:0000259" key="11">
    <source>
        <dbReference type="Pfam" id="PF16886"/>
    </source>
</evidence>
<feature type="domain" description="ATPsynthase alpha/beta subunit barrel-sandwich" evidence="11">
    <location>
        <begin position="113"/>
        <end position="200"/>
    </location>
</feature>
<keyword evidence="4 8" id="KW-0067">ATP-binding</keyword>
<evidence type="ECO:0000256" key="5">
    <source>
        <dbReference type="ARBA" id="ARBA00022967"/>
    </source>
</evidence>
<evidence type="ECO:0000256" key="4">
    <source>
        <dbReference type="ARBA" id="ARBA00022840"/>
    </source>
</evidence>
<evidence type="ECO:0000256" key="6">
    <source>
        <dbReference type="ARBA" id="ARBA00023065"/>
    </source>
</evidence>
<dbReference type="InterPro" id="IPR020003">
    <property type="entry name" value="ATPase_a/bsu_AS"/>
</dbReference>
<protein>
    <recommendedName>
        <fullName evidence="8">V-type ATP synthase alpha chain</fullName>
        <ecNumber evidence="8">7.1.2.2</ecNumber>
    </recommendedName>
    <alternativeName>
        <fullName evidence="8">V-ATPase subunit A</fullName>
    </alternativeName>
</protein>
<dbReference type="GO" id="GO:0046961">
    <property type="term" value="F:proton-transporting ATPase activity, rotational mechanism"/>
    <property type="evidence" value="ECO:0007669"/>
    <property type="project" value="InterPro"/>
</dbReference>
<feature type="binding site" evidence="8">
    <location>
        <begin position="239"/>
        <end position="246"/>
    </location>
    <ligand>
        <name>ATP</name>
        <dbReference type="ChEBI" id="CHEBI:30616"/>
    </ligand>
</feature>
<comment type="function">
    <text evidence="7 8">Produces ATP from ADP in the presence of a proton gradient across the membrane. The V-type alpha chain is a catalytic subunit.</text>
</comment>
<dbReference type="CDD" id="cd01426">
    <property type="entry name" value="ATP-synt_F1_V1_A1_AB_FliI_N"/>
    <property type="match status" value="1"/>
</dbReference>
<evidence type="ECO:0000313" key="13">
    <source>
        <dbReference type="EMBL" id="EPF29522.1"/>
    </source>
</evidence>
<dbReference type="PANTHER" id="PTHR43607:SF1">
    <property type="entry name" value="H(+)-TRANSPORTING TWO-SECTOR ATPASE"/>
    <property type="match status" value="1"/>
</dbReference>
<dbReference type="HAMAP" id="MF_00309">
    <property type="entry name" value="ATP_synth_A_arch"/>
    <property type="match status" value="1"/>
</dbReference>
<keyword evidence="8" id="KW-0375">Hydrogen ion transport</keyword>
<name>A0AA87NS60_TREMD</name>
<evidence type="ECO:0000256" key="1">
    <source>
        <dbReference type="ARBA" id="ARBA00008936"/>
    </source>
</evidence>
<keyword evidence="6 8" id="KW-0406">Ion transport</keyword>
<evidence type="ECO:0000256" key="7">
    <source>
        <dbReference type="ARBA" id="ARBA00054855"/>
    </source>
</evidence>
<feature type="domain" description="ATPase F1/V1/A1 complex alpha/beta subunit N-terminal" evidence="10">
    <location>
        <begin position="8"/>
        <end position="72"/>
    </location>
</feature>
<dbReference type="Gene3D" id="1.10.1140.10">
    <property type="entry name" value="Bovine Mitochondrial F1-atpase, Atp Synthase Beta Chain, Chain D, domain 3"/>
    <property type="match status" value="1"/>
</dbReference>
<dbReference type="InterPro" id="IPR024034">
    <property type="entry name" value="ATPase_F1/V1_b/a_C"/>
</dbReference>
<dbReference type="Pfam" id="PF22919">
    <property type="entry name" value="ATP-synt_VA_C"/>
    <property type="match status" value="1"/>
</dbReference>
<dbReference type="InterPro" id="IPR031686">
    <property type="entry name" value="ATP-synth_a_Xtn"/>
</dbReference>
<dbReference type="Gene3D" id="2.40.50.100">
    <property type="match status" value="1"/>
</dbReference>
<dbReference type="AlphaFoldDB" id="A0AA87NS60"/>
<accession>A0AA87NS60</accession>
<dbReference type="PANTHER" id="PTHR43607">
    <property type="entry name" value="V-TYPE PROTON ATPASE CATALYTIC SUBUNIT A"/>
    <property type="match status" value="1"/>
</dbReference>
<sequence>MRGTKGKVVGINGNMVSVEFDGLVTLNEVGYVHIGDTKLKSEIIRIRGSVAQMQVFEITKGIRVGDEVEFTGDLLSVELGPGLLGRVYDGLQNPLPDLAEKAGYFLERGIYLNALPTEAQWDFTPVAQVGDTLVRGDVLGTVPEGNFTHRIMLPFGMYGTYTLSSIKPAGQYTVHETIAEVTDERGKKYPLTMSFRWPVKRAIDCYAERLKPSETLVTKIRTVDTFFPVAKGGTYCIPGPFGAGKTVLQHATSRNAEVDIVIIAACGERAGEVVETLKEFPELIDPRTGRTLMERTVIICNTSSMPVAAREASVYTGVTLAEYYRQMGLDVLLLADSTSRWAQALREMSGRLEEIPGEEAFPAYLESYIAAFYERAGIVRLKDGSKGSVTIGGTVSPAGGNFEEPVTQATLKVVGAFHGLSRERSDARKYPAIHPLDSWSKYPSVLGTAQVEYGRGMLRRGTEVEQMMKVVGEEGTSMEDFIVYLKGDFLDAVYLQQNSFDKVDDAVSVERQRYIYKLILRILGSQFSFNTKDEARAYFNKLRQSFIDYNYSPWESPEFKKHEAAITGALSDKATGLDEKAAKLIKEAEAHHEESVQ</sequence>
<keyword evidence="8" id="KW-0066">ATP synthesis</keyword>
<dbReference type="InterPro" id="IPR055190">
    <property type="entry name" value="ATP-synt_VA_C"/>
</dbReference>
<gene>
    <name evidence="8" type="primary">atpA</name>
    <name evidence="13" type="ORF">HMPREF9195_00223</name>
</gene>
<dbReference type="PROSITE" id="PS00152">
    <property type="entry name" value="ATPASE_ALPHA_BETA"/>
    <property type="match status" value="1"/>
</dbReference>
<evidence type="ECO:0000256" key="3">
    <source>
        <dbReference type="ARBA" id="ARBA00022741"/>
    </source>
</evidence>
<comment type="similarity">
    <text evidence="1 8">Belongs to the ATPase alpha/beta chains family.</text>
</comment>
<keyword evidence="5 8" id="KW-1278">Translocase</keyword>
<keyword evidence="3 8" id="KW-0547">Nucleotide-binding</keyword>
<proteinExistence type="inferred from homology"/>
<dbReference type="InterPro" id="IPR000194">
    <property type="entry name" value="ATPase_F1/V1/A1_a/bsu_nucl-bd"/>
</dbReference>